<dbReference type="Gene3D" id="1.20.120.80">
    <property type="entry name" value="Cytochrome c oxidase, subunit III, four-helix bundle"/>
    <property type="match status" value="1"/>
</dbReference>
<comment type="caution">
    <text evidence="9">The sequence shown here is derived from an EMBL/GenBank/DDBJ whole genome shotgun (WGS) entry which is preliminary data.</text>
</comment>
<dbReference type="SUPFAM" id="SSF81452">
    <property type="entry name" value="Cytochrome c oxidase subunit III-like"/>
    <property type="match status" value="1"/>
</dbReference>
<evidence type="ECO:0000256" key="5">
    <source>
        <dbReference type="ARBA" id="ARBA00023136"/>
    </source>
</evidence>
<dbReference type="InterPro" id="IPR013833">
    <property type="entry name" value="Cyt_c_oxidase_su3_a-hlx"/>
</dbReference>
<dbReference type="AlphaFoldDB" id="A0A2P8EEB9"/>
<evidence type="ECO:0000256" key="6">
    <source>
        <dbReference type="RuleBase" id="RU003376"/>
    </source>
</evidence>
<keyword evidence="10" id="KW-1185">Reference proteome</keyword>
<keyword evidence="5 7" id="KW-0472">Membrane</keyword>
<dbReference type="PANTHER" id="PTHR11403">
    <property type="entry name" value="CYTOCHROME C OXIDASE SUBUNIT III"/>
    <property type="match status" value="1"/>
</dbReference>
<sequence length="195" mass="22409">MEVKVQAIDHRDIFYPPGGILLWLIIILELITFGLGIAGLVYYGRIEPEVFHQSRLQLNSFIGTVNTMVLLISGYFMANTIVKHKSGDIIATRKYLKWTILGGMLFVGLKCYEYVEKLTGNLELEDNMFFTFYWLMTGFHLAHVLVGLVILSFSWWHLKTNPSSVQGADLESGAAFWHMCDLIWLFLFPSLYLIF</sequence>
<dbReference type="OrthoDB" id="9810850at2"/>
<dbReference type="EMBL" id="PYGF01000001">
    <property type="protein sequence ID" value="PSL07774.1"/>
    <property type="molecule type" value="Genomic_DNA"/>
</dbReference>
<feature type="transmembrane region" description="Helical" evidence="7">
    <location>
        <begin position="132"/>
        <end position="155"/>
    </location>
</feature>
<dbReference type="Proteomes" id="UP000240708">
    <property type="component" value="Unassembled WGS sequence"/>
</dbReference>
<feature type="domain" description="Heme-copper oxidase subunit III family profile" evidence="8">
    <location>
        <begin position="1"/>
        <end position="195"/>
    </location>
</feature>
<evidence type="ECO:0000256" key="7">
    <source>
        <dbReference type="SAM" id="Phobius"/>
    </source>
</evidence>
<feature type="transmembrane region" description="Helical" evidence="7">
    <location>
        <begin position="56"/>
        <end position="75"/>
    </location>
</feature>
<keyword evidence="3 6" id="KW-0812">Transmembrane</keyword>
<dbReference type="PROSITE" id="PS50253">
    <property type="entry name" value="COX3"/>
    <property type="match status" value="1"/>
</dbReference>
<accession>A0A2P8EEB9</accession>
<feature type="transmembrane region" description="Helical" evidence="7">
    <location>
        <begin position="20"/>
        <end position="44"/>
    </location>
</feature>
<keyword evidence="4 7" id="KW-1133">Transmembrane helix</keyword>
<organism evidence="9 10">
    <name type="scientific">Cecembia rubra</name>
    <dbReference type="NCBI Taxonomy" id="1485585"/>
    <lineage>
        <taxon>Bacteria</taxon>
        <taxon>Pseudomonadati</taxon>
        <taxon>Bacteroidota</taxon>
        <taxon>Cytophagia</taxon>
        <taxon>Cytophagales</taxon>
        <taxon>Cyclobacteriaceae</taxon>
        <taxon>Cecembia</taxon>
    </lineage>
</organism>
<dbReference type="InterPro" id="IPR000298">
    <property type="entry name" value="Cyt_c_oxidase-like_su3"/>
</dbReference>
<dbReference type="GO" id="GO:0005886">
    <property type="term" value="C:plasma membrane"/>
    <property type="evidence" value="ECO:0007669"/>
    <property type="project" value="UniProtKB-SubCell"/>
</dbReference>
<dbReference type="GO" id="GO:0019646">
    <property type="term" value="P:aerobic electron transport chain"/>
    <property type="evidence" value="ECO:0007669"/>
    <property type="project" value="InterPro"/>
</dbReference>
<comment type="similarity">
    <text evidence="2 6">Belongs to the cytochrome c oxidase subunit 3 family.</text>
</comment>
<dbReference type="RefSeq" id="WP_106565824.1">
    <property type="nucleotide sequence ID" value="NZ_PYGF01000001.1"/>
</dbReference>
<dbReference type="GO" id="GO:0004129">
    <property type="term" value="F:cytochrome-c oxidase activity"/>
    <property type="evidence" value="ECO:0007669"/>
    <property type="project" value="InterPro"/>
</dbReference>
<dbReference type="InterPro" id="IPR035973">
    <property type="entry name" value="Cyt_c_oxidase_su3-like_sf"/>
</dbReference>
<protein>
    <submittedName>
        <fullName evidence="9">Nitric oxide reductase NorE protein</fullName>
    </submittedName>
</protein>
<reference evidence="9 10" key="1">
    <citation type="submission" date="2018-03" db="EMBL/GenBank/DDBJ databases">
        <title>Genomic Encyclopedia of Archaeal and Bacterial Type Strains, Phase II (KMG-II): from individual species to whole genera.</title>
        <authorList>
            <person name="Goeker M."/>
        </authorList>
    </citation>
    <scope>NUCLEOTIDE SEQUENCE [LARGE SCALE GENOMIC DNA]</scope>
    <source>
        <strain evidence="9 10">DSM 28057</strain>
    </source>
</reference>
<evidence type="ECO:0000259" key="8">
    <source>
        <dbReference type="PROSITE" id="PS50253"/>
    </source>
</evidence>
<evidence type="ECO:0000256" key="4">
    <source>
        <dbReference type="ARBA" id="ARBA00022989"/>
    </source>
</evidence>
<dbReference type="InterPro" id="IPR024791">
    <property type="entry name" value="Cyt_c/ubiquinol_Oxase_su3"/>
</dbReference>
<gene>
    <name evidence="9" type="ORF">CLV48_101712</name>
</gene>
<dbReference type="PANTHER" id="PTHR11403:SF6">
    <property type="entry name" value="NITRIC OXIDE REDUCTASE SUBUNIT E"/>
    <property type="match status" value="1"/>
</dbReference>
<evidence type="ECO:0000313" key="10">
    <source>
        <dbReference type="Proteomes" id="UP000240708"/>
    </source>
</evidence>
<dbReference type="Pfam" id="PF00510">
    <property type="entry name" value="COX3"/>
    <property type="match status" value="1"/>
</dbReference>
<evidence type="ECO:0000313" key="9">
    <source>
        <dbReference type="EMBL" id="PSL07774.1"/>
    </source>
</evidence>
<feature type="transmembrane region" description="Helical" evidence="7">
    <location>
        <begin position="175"/>
        <end position="194"/>
    </location>
</feature>
<evidence type="ECO:0000256" key="2">
    <source>
        <dbReference type="ARBA" id="ARBA00010581"/>
    </source>
</evidence>
<name>A0A2P8EEB9_9BACT</name>
<evidence type="ECO:0000256" key="3">
    <source>
        <dbReference type="ARBA" id="ARBA00022692"/>
    </source>
</evidence>
<proteinExistence type="inferred from homology"/>
<evidence type="ECO:0000256" key="1">
    <source>
        <dbReference type="ARBA" id="ARBA00004141"/>
    </source>
</evidence>
<comment type="subcellular location">
    <subcellularLocation>
        <location evidence="6">Cell membrane</location>
        <topology evidence="6">Multi-pass membrane protein</topology>
    </subcellularLocation>
    <subcellularLocation>
        <location evidence="1">Membrane</location>
        <topology evidence="1">Multi-pass membrane protein</topology>
    </subcellularLocation>
</comment>